<dbReference type="EnsemblPlants" id="TuG1812G0500000730.01.T01">
    <property type="protein sequence ID" value="TuG1812G0500000730.01.T01.cds342312"/>
    <property type="gene ID" value="TuG1812G0500000730.01"/>
</dbReference>
<dbReference type="Gramene" id="TuG1812G0500000730.01.T01">
    <property type="protein sequence ID" value="TuG1812G0500000730.01.T01.cds342312"/>
    <property type="gene ID" value="TuG1812G0500000730.01"/>
</dbReference>
<organism evidence="1 2">
    <name type="scientific">Triticum urartu</name>
    <name type="common">Red wild einkorn</name>
    <name type="synonym">Crithodium urartu</name>
    <dbReference type="NCBI Taxonomy" id="4572"/>
    <lineage>
        <taxon>Eukaryota</taxon>
        <taxon>Viridiplantae</taxon>
        <taxon>Streptophyta</taxon>
        <taxon>Embryophyta</taxon>
        <taxon>Tracheophyta</taxon>
        <taxon>Spermatophyta</taxon>
        <taxon>Magnoliopsida</taxon>
        <taxon>Liliopsida</taxon>
        <taxon>Poales</taxon>
        <taxon>Poaceae</taxon>
        <taxon>BOP clade</taxon>
        <taxon>Pooideae</taxon>
        <taxon>Triticodae</taxon>
        <taxon>Triticeae</taxon>
        <taxon>Triticinae</taxon>
        <taxon>Triticum</taxon>
    </lineage>
</organism>
<evidence type="ECO:0000313" key="1">
    <source>
        <dbReference type="EnsemblPlants" id="TuG1812U0000106200.01.T01.s_cds2204"/>
    </source>
</evidence>
<proteinExistence type="predicted"/>
<dbReference type="EnsemblPlants" id="TuG1812U0000106200.01.T01">
    <property type="protein sequence ID" value="TuG1812U0000106200.01.T01.s_cds2204"/>
    <property type="gene ID" value="TuG1812U0000106200.01"/>
</dbReference>
<reference evidence="1" key="3">
    <citation type="submission" date="2022-06" db="UniProtKB">
        <authorList>
            <consortium name="EnsemblPlants"/>
        </authorList>
    </citation>
    <scope>IDENTIFICATION</scope>
</reference>
<protein>
    <submittedName>
        <fullName evidence="1">Uncharacterized protein</fullName>
    </submittedName>
</protein>
<reference evidence="1" key="2">
    <citation type="submission" date="2018-03" db="EMBL/GenBank/DDBJ databases">
        <title>The Triticum urartu genome reveals the dynamic nature of wheat genome evolution.</title>
        <authorList>
            <person name="Ling H."/>
            <person name="Ma B."/>
            <person name="Shi X."/>
            <person name="Liu H."/>
            <person name="Dong L."/>
            <person name="Sun H."/>
            <person name="Cao Y."/>
            <person name="Gao Q."/>
            <person name="Zheng S."/>
            <person name="Li Y."/>
            <person name="Yu Y."/>
            <person name="Du H."/>
            <person name="Qi M."/>
            <person name="Li Y."/>
            <person name="Yu H."/>
            <person name="Cui Y."/>
            <person name="Wang N."/>
            <person name="Chen C."/>
            <person name="Wu H."/>
            <person name="Zhao Y."/>
            <person name="Zhang J."/>
            <person name="Li Y."/>
            <person name="Zhou W."/>
            <person name="Zhang B."/>
            <person name="Hu W."/>
            <person name="Eijk M."/>
            <person name="Tang J."/>
            <person name="Witsenboer H."/>
            <person name="Zhao S."/>
            <person name="Li Z."/>
            <person name="Zhang A."/>
            <person name="Wang D."/>
            <person name="Liang C."/>
        </authorList>
    </citation>
    <scope>NUCLEOTIDE SEQUENCE [LARGE SCALE GENOMIC DNA]</scope>
    <source>
        <strain evidence="1">cv. G1812</strain>
    </source>
</reference>
<evidence type="ECO:0000313" key="2">
    <source>
        <dbReference type="Proteomes" id="UP000015106"/>
    </source>
</evidence>
<sequence>MDLELLRFSSPHHVPLFFFLSLERDEGLSRGRTLPNFGENRERDKGAACLLPRTGQYSALIPSLNTMTCQQQHLGIPMPMSNGGPHHQPPNGVLSKDTCIMVSL</sequence>
<dbReference type="AlphaFoldDB" id="A0A8R7RGQ6"/>
<dbReference type="Gramene" id="TuG1812U0000106200.01.T01">
    <property type="protein sequence ID" value="TuG1812U0000106200.01.T01.s_cds2204"/>
    <property type="gene ID" value="TuG1812U0000106200.01"/>
</dbReference>
<dbReference type="Proteomes" id="UP000015106">
    <property type="component" value="Chromosome 5"/>
</dbReference>
<keyword evidence="2" id="KW-1185">Reference proteome</keyword>
<reference evidence="2" key="1">
    <citation type="journal article" date="2013" name="Nature">
        <title>Draft genome of the wheat A-genome progenitor Triticum urartu.</title>
        <authorList>
            <person name="Ling H.Q."/>
            <person name="Zhao S."/>
            <person name="Liu D."/>
            <person name="Wang J."/>
            <person name="Sun H."/>
            <person name="Zhang C."/>
            <person name="Fan H."/>
            <person name="Li D."/>
            <person name="Dong L."/>
            <person name="Tao Y."/>
            <person name="Gao C."/>
            <person name="Wu H."/>
            <person name="Li Y."/>
            <person name="Cui Y."/>
            <person name="Guo X."/>
            <person name="Zheng S."/>
            <person name="Wang B."/>
            <person name="Yu K."/>
            <person name="Liang Q."/>
            <person name="Yang W."/>
            <person name="Lou X."/>
            <person name="Chen J."/>
            <person name="Feng M."/>
            <person name="Jian J."/>
            <person name="Zhang X."/>
            <person name="Luo G."/>
            <person name="Jiang Y."/>
            <person name="Liu J."/>
            <person name="Wang Z."/>
            <person name="Sha Y."/>
            <person name="Zhang B."/>
            <person name="Wu H."/>
            <person name="Tang D."/>
            <person name="Shen Q."/>
            <person name="Xue P."/>
            <person name="Zou S."/>
            <person name="Wang X."/>
            <person name="Liu X."/>
            <person name="Wang F."/>
            <person name="Yang Y."/>
            <person name="An X."/>
            <person name="Dong Z."/>
            <person name="Zhang K."/>
            <person name="Zhang X."/>
            <person name="Luo M.C."/>
            <person name="Dvorak J."/>
            <person name="Tong Y."/>
            <person name="Wang J."/>
            <person name="Yang H."/>
            <person name="Li Z."/>
            <person name="Wang D."/>
            <person name="Zhang A."/>
            <person name="Wang J."/>
        </authorList>
    </citation>
    <scope>NUCLEOTIDE SEQUENCE</scope>
    <source>
        <strain evidence="2">cv. G1812</strain>
    </source>
</reference>
<name>A0A8R7RGQ6_TRIUA</name>
<accession>A0A8R7RGQ6</accession>